<dbReference type="Pfam" id="PF08031">
    <property type="entry name" value="BBE"/>
    <property type="match status" value="1"/>
</dbReference>
<dbReference type="SUPFAM" id="SSF56176">
    <property type="entry name" value="FAD-binding/transporter-associated domain-like"/>
    <property type="match status" value="1"/>
</dbReference>
<feature type="domain" description="FAD-binding PCMH-type" evidence="7">
    <location>
        <begin position="54"/>
        <end position="228"/>
    </location>
</feature>
<keyword evidence="3 6" id="KW-0732">Signal</keyword>
<comment type="caution">
    <text evidence="8">The sequence shown here is derived from an EMBL/GenBank/DDBJ whole genome shotgun (WGS) entry which is preliminary data.</text>
</comment>
<keyword evidence="5" id="KW-0560">Oxidoreductase</keyword>
<organism evidence="8 9">
    <name type="scientific">Talaromyces pinophilus</name>
    <name type="common">Penicillium pinophilum</name>
    <dbReference type="NCBI Taxonomy" id="128442"/>
    <lineage>
        <taxon>Eukaryota</taxon>
        <taxon>Fungi</taxon>
        <taxon>Dikarya</taxon>
        <taxon>Ascomycota</taxon>
        <taxon>Pezizomycotina</taxon>
        <taxon>Eurotiomycetes</taxon>
        <taxon>Eurotiomycetidae</taxon>
        <taxon>Eurotiales</taxon>
        <taxon>Trichocomaceae</taxon>
        <taxon>Talaromyces</taxon>
        <taxon>Talaromyces sect. Talaromyces</taxon>
    </lineage>
</organism>
<dbReference type="GO" id="GO:0016491">
    <property type="term" value="F:oxidoreductase activity"/>
    <property type="evidence" value="ECO:0007669"/>
    <property type="project" value="UniProtKB-KW"/>
</dbReference>
<dbReference type="InterPro" id="IPR016169">
    <property type="entry name" value="FAD-bd_PCMH_sub2"/>
</dbReference>
<dbReference type="InterPro" id="IPR016166">
    <property type="entry name" value="FAD-bd_PCMH"/>
</dbReference>
<feature type="chain" id="PRO_5028302275" description="FAD-binding PCMH-type domain-containing protein" evidence="6">
    <location>
        <begin position="19"/>
        <end position="486"/>
    </location>
</feature>
<evidence type="ECO:0000256" key="4">
    <source>
        <dbReference type="ARBA" id="ARBA00022827"/>
    </source>
</evidence>
<evidence type="ECO:0000256" key="6">
    <source>
        <dbReference type="SAM" id="SignalP"/>
    </source>
</evidence>
<dbReference type="AlphaFoldDB" id="A0A6V8HF33"/>
<evidence type="ECO:0000256" key="1">
    <source>
        <dbReference type="ARBA" id="ARBA00005466"/>
    </source>
</evidence>
<accession>A0A6V8HF33</accession>
<dbReference type="InterPro" id="IPR012951">
    <property type="entry name" value="BBE"/>
</dbReference>
<evidence type="ECO:0000259" key="7">
    <source>
        <dbReference type="PROSITE" id="PS51387"/>
    </source>
</evidence>
<protein>
    <recommendedName>
        <fullName evidence="7">FAD-binding PCMH-type domain-containing protein</fullName>
    </recommendedName>
</protein>
<feature type="signal peptide" evidence="6">
    <location>
        <begin position="1"/>
        <end position="18"/>
    </location>
</feature>
<sequence length="486" mass="52925">MIRQGITAIFALPLLAAAQNYNLSALFGSVLSPNAEIYYANDSNWTQEVTQRWSTWDAPTYLGAIKPVTERDVQNIVKVASAHNISFLATGGGHGVSQGFANIQNAIDIDLSNFKTVDLDVENNQVTVGGGATYGQLYDPLYNAGKEIPTGNAPCVGVVGATVGAGVGLLQGLHGYTSDALISARIVTASGVLFEASATNNTELFWAIRGAGANFGVITSATYQVYDATNGGQAQNADFLYPEIANRSVWGALQTLDETLPAELSVTITSAYNQTSGQAVIMVNLVYFGAYDNFQPYVDQFLAINPTQWRNVTVPWNQLIAAANFGAPSNGCETNSHINFFSIALNQTDPLTFQGFFDDLILFSQQNPSYNGAWVIERYGTQGPLAVPEESRGVYPWREAKMQLLWESDYPDSSLDDTVRGFYTQQRQHFNEFSGFPTFATYVNYAHGDEDPNAWYGDADNLARLSAAKRKWDSNRLFGAAKPVPF</sequence>
<dbReference type="Pfam" id="PF01565">
    <property type="entry name" value="FAD_binding_4"/>
    <property type="match status" value="1"/>
</dbReference>
<dbReference type="Gene3D" id="3.40.462.20">
    <property type="match status" value="1"/>
</dbReference>
<evidence type="ECO:0000313" key="8">
    <source>
        <dbReference type="EMBL" id="GAM40107.1"/>
    </source>
</evidence>
<comment type="similarity">
    <text evidence="1">Belongs to the oxygen-dependent FAD-linked oxidoreductase family.</text>
</comment>
<keyword evidence="4" id="KW-0274">FAD</keyword>
<evidence type="ECO:0000256" key="2">
    <source>
        <dbReference type="ARBA" id="ARBA00022630"/>
    </source>
</evidence>
<gene>
    <name evidence="8" type="ORF">TCE0_034r12197</name>
</gene>
<proteinExistence type="inferred from homology"/>
<dbReference type="InterPro" id="IPR006094">
    <property type="entry name" value="Oxid_FAD_bind_N"/>
</dbReference>
<dbReference type="PANTHER" id="PTHR42973:SF32">
    <property type="entry name" value="FAD-LINKED OXIDOREDUCTASE AFOF"/>
    <property type="match status" value="1"/>
</dbReference>
<evidence type="ECO:0000313" key="9">
    <source>
        <dbReference type="Proteomes" id="UP000053095"/>
    </source>
</evidence>
<evidence type="ECO:0000256" key="5">
    <source>
        <dbReference type="ARBA" id="ARBA00023002"/>
    </source>
</evidence>
<dbReference type="EMBL" id="DF933830">
    <property type="protein sequence ID" value="GAM40107.1"/>
    <property type="molecule type" value="Genomic_DNA"/>
</dbReference>
<keyword evidence="9" id="KW-1185">Reference proteome</keyword>
<dbReference type="PANTHER" id="PTHR42973">
    <property type="entry name" value="BINDING OXIDOREDUCTASE, PUTATIVE (AFU_ORTHOLOGUE AFUA_1G17690)-RELATED"/>
    <property type="match status" value="1"/>
</dbReference>
<dbReference type="Gene3D" id="3.30.465.10">
    <property type="match status" value="1"/>
</dbReference>
<name>A0A6V8HF33_TALPI</name>
<reference evidence="9" key="1">
    <citation type="journal article" date="2015" name="Genome Announc.">
        <title>Draft genome sequence of Talaromyces cellulolyticus strain Y-94, a source of lignocellulosic biomass-degrading enzymes.</title>
        <authorList>
            <person name="Fujii T."/>
            <person name="Koike H."/>
            <person name="Sawayama S."/>
            <person name="Yano S."/>
            <person name="Inoue H."/>
        </authorList>
    </citation>
    <scope>NUCLEOTIDE SEQUENCE [LARGE SCALE GENOMIC DNA]</scope>
    <source>
        <strain evidence="9">Y-94</strain>
    </source>
</reference>
<dbReference type="InterPro" id="IPR036318">
    <property type="entry name" value="FAD-bd_PCMH-like_sf"/>
</dbReference>
<dbReference type="InterPro" id="IPR050416">
    <property type="entry name" value="FAD-linked_Oxidoreductase"/>
</dbReference>
<keyword evidence="2" id="KW-0285">Flavoprotein</keyword>
<dbReference type="Proteomes" id="UP000053095">
    <property type="component" value="Unassembled WGS sequence"/>
</dbReference>
<dbReference type="GO" id="GO:0071949">
    <property type="term" value="F:FAD binding"/>
    <property type="evidence" value="ECO:0007669"/>
    <property type="project" value="InterPro"/>
</dbReference>
<dbReference type="PROSITE" id="PS51387">
    <property type="entry name" value="FAD_PCMH"/>
    <property type="match status" value="1"/>
</dbReference>
<evidence type="ECO:0000256" key="3">
    <source>
        <dbReference type="ARBA" id="ARBA00022729"/>
    </source>
</evidence>